<dbReference type="Pfam" id="PF19511">
    <property type="entry name" value="TrbL_5"/>
    <property type="match status" value="1"/>
</dbReference>
<keyword evidence="2" id="KW-1133">Transmembrane helix</keyword>
<keyword evidence="2" id="KW-0472">Membrane</keyword>
<name>R4K0K1_CLOPA</name>
<organism evidence="3 4">
    <name type="scientific">Clostridium pasteurianum BC1</name>
    <dbReference type="NCBI Taxonomy" id="86416"/>
    <lineage>
        <taxon>Bacteria</taxon>
        <taxon>Bacillati</taxon>
        <taxon>Bacillota</taxon>
        <taxon>Clostridia</taxon>
        <taxon>Eubacteriales</taxon>
        <taxon>Clostridiaceae</taxon>
        <taxon>Clostridium</taxon>
    </lineage>
</organism>
<feature type="transmembrane region" description="Helical" evidence="2">
    <location>
        <begin position="194"/>
        <end position="215"/>
    </location>
</feature>
<dbReference type="EMBL" id="CP003261">
    <property type="protein sequence ID" value="AGK96612.1"/>
    <property type="molecule type" value="Genomic_DNA"/>
</dbReference>
<sequence>MMDIVFTYLKDQIIGMAGKVLTYMTNASIDLFSNNLVTNILALFDFIGLILLAVGILFAIANVYIDYLESDCINVHLLIINIIKAIVAYTFIRVGAIALYDLSNTINTYVSQIVSTPDYNTKLSTLNTVLNNLGIGLIWTLLIGIVALFAVITCLIQIMKRGGLYMAQIIIGYLYIFSIPSGNTDGFFEWCKTTVAMALTNVVQIALLYIGMNLIANDATKLFLGIGVIMAAASVEKIAGRYGMSPKSSKMGGMSSLAFRNMGSAGGFSGGASAAGSAASASSSASSVTSLIPK</sequence>
<evidence type="ECO:0000256" key="2">
    <source>
        <dbReference type="SAM" id="Phobius"/>
    </source>
</evidence>
<dbReference type="InterPro" id="IPR046108">
    <property type="entry name" value="TrbL_5"/>
</dbReference>
<dbReference type="HOGENOM" id="CLU_080674_0_0_9"/>
<evidence type="ECO:0000313" key="3">
    <source>
        <dbReference type="EMBL" id="AGK96612.1"/>
    </source>
</evidence>
<dbReference type="PATRIC" id="fig|86416.3.peg.1663"/>
<protein>
    <recommendedName>
        <fullName evidence="5">TrbL/VirB6 plasmid conjugal transfer protein</fullName>
    </recommendedName>
</protein>
<dbReference type="eggNOG" id="ENOG502Z87R">
    <property type="taxonomic scope" value="Bacteria"/>
</dbReference>
<evidence type="ECO:0000256" key="1">
    <source>
        <dbReference type="SAM" id="MobiDB-lite"/>
    </source>
</evidence>
<accession>R4K0K1</accession>
<feature type="transmembrane region" description="Helical" evidence="2">
    <location>
        <begin position="222"/>
        <end position="244"/>
    </location>
</feature>
<feature type="region of interest" description="Disordered" evidence="1">
    <location>
        <begin position="269"/>
        <end position="294"/>
    </location>
</feature>
<keyword evidence="4" id="KW-1185">Reference proteome</keyword>
<feature type="transmembrane region" description="Helical" evidence="2">
    <location>
        <begin position="163"/>
        <end position="182"/>
    </location>
</feature>
<feature type="compositionally biased region" description="Low complexity" evidence="1">
    <location>
        <begin position="271"/>
        <end position="287"/>
    </location>
</feature>
<feature type="transmembrane region" description="Helical" evidence="2">
    <location>
        <begin position="77"/>
        <end position="100"/>
    </location>
</feature>
<dbReference type="Proteomes" id="UP000013523">
    <property type="component" value="Chromosome"/>
</dbReference>
<evidence type="ECO:0008006" key="5">
    <source>
        <dbReference type="Google" id="ProtNLM"/>
    </source>
</evidence>
<proteinExistence type="predicted"/>
<dbReference type="AlphaFoldDB" id="R4K0K1"/>
<gene>
    <name evidence="3" type="ORF">Clopa_1688</name>
</gene>
<feature type="transmembrane region" description="Helical" evidence="2">
    <location>
        <begin position="40"/>
        <end position="65"/>
    </location>
</feature>
<evidence type="ECO:0000313" key="4">
    <source>
        <dbReference type="Proteomes" id="UP000013523"/>
    </source>
</evidence>
<dbReference type="RefSeq" id="WP_015614931.1">
    <property type="nucleotide sequence ID" value="NC_021182.1"/>
</dbReference>
<reference evidence="3 4" key="1">
    <citation type="submission" date="2012-01" db="EMBL/GenBank/DDBJ databases">
        <title>Complete sequence of chromosome of Clostridium pasteurianum BC1.</title>
        <authorList>
            <consortium name="US DOE Joint Genome Institute"/>
            <person name="Lucas S."/>
            <person name="Han J."/>
            <person name="Lapidus A."/>
            <person name="Cheng J.-F."/>
            <person name="Goodwin L."/>
            <person name="Pitluck S."/>
            <person name="Peters L."/>
            <person name="Mikhailova N."/>
            <person name="Teshima H."/>
            <person name="Detter J.C."/>
            <person name="Han C."/>
            <person name="Tapia R."/>
            <person name="Land M."/>
            <person name="Hauser L."/>
            <person name="Kyrpides N."/>
            <person name="Ivanova N."/>
            <person name="Pagani I."/>
            <person name="Dunn J."/>
            <person name="Taghavi S."/>
            <person name="Francis A."/>
            <person name="van der Lelie D."/>
            <person name="Woyke T."/>
        </authorList>
    </citation>
    <scope>NUCLEOTIDE SEQUENCE [LARGE SCALE GENOMIC DNA]</scope>
    <source>
        <strain evidence="3 4">BC1</strain>
    </source>
</reference>
<dbReference type="STRING" id="86416.Clopa_1688"/>
<feature type="transmembrane region" description="Helical" evidence="2">
    <location>
        <begin position="133"/>
        <end position="156"/>
    </location>
</feature>
<dbReference type="KEGG" id="cpas:Clopa_1688"/>
<keyword evidence="2" id="KW-0812">Transmembrane</keyword>